<proteinExistence type="predicted"/>
<comment type="subcellular location">
    <subcellularLocation>
        <location evidence="1">Membrane</location>
        <topology evidence="1">Multi-pass membrane protein</topology>
    </subcellularLocation>
</comment>
<reference evidence="8" key="1">
    <citation type="submission" date="2020-07" db="EMBL/GenBank/DDBJ databases">
        <authorList>
            <person name="Nieuwenhuis M."/>
            <person name="Van De Peppel L.J.J."/>
        </authorList>
    </citation>
    <scope>NUCLEOTIDE SEQUENCE</scope>
    <source>
        <strain evidence="8">AP01</strain>
        <tissue evidence="8">Mycelium</tissue>
    </source>
</reference>
<dbReference type="AlphaFoldDB" id="A0A9P7KIQ9"/>
<evidence type="ECO:0000256" key="1">
    <source>
        <dbReference type="ARBA" id="ARBA00004141"/>
    </source>
</evidence>
<keyword evidence="9" id="KW-1185">Reference proteome</keyword>
<organism evidence="8 9">
    <name type="scientific">Asterophora parasitica</name>
    <dbReference type="NCBI Taxonomy" id="117018"/>
    <lineage>
        <taxon>Eukaryota</taxon>
        <taxon>Fungi</taxon>
        <taxon>Dikarya</taxon>
        <taxon>Basidiomycota</taxon>
        <taxon>Agaricomycotina</taxon>
        <taxon>Agaricomycetes</taxon>
        <taxon>Agaricomycetidae</taxon>
        <taxon>Agaricales</taxon>
        <taxon>Tricholomatineae</taxon>
        <taxon>Lyophyllaceae</taxon>
        <taxon>Asterophora</taxon>
    </lineage>
</organism>
<evidence type="ECO:0000313" key="9">
    <source>
        <dbReference type="Proteomes" id="UP000775547"/>
    </source>
</evidence>
<feature type="compositionally biased region" description="Polar residues" evidence="6">
    <location>
        <begin position="21"/>
        <end position="34"/>
    </location>
</feature>
<evidence type="ECO:0000256" key="6">
    <source>
        <dbReference type="SAM" id="MobiDB-lite"/>
    </source>
</evidence>
<name>A0A9P7KIQ9_9AGAR</name>
<comment type="caution">
    <text evidence="8">The sequence shown here is derived from an EMBL/GenBank/DDBJ whole genome shotgun (WGS) entry which is preliminary data.</text>
</comment>
<feature type="transmembrane region" description="Helical" evidence="7">
    <location>
        <begin position="104"/>
        <end position="124"/>
    </location>
</feature>
<dbReference type="GO" id="GO:0005886">
    <property type="term" value="C:plasma membrane"/>
    <property type="evidence" value="ECO:0007669"/>
    <property type="project" value="TreeGrafter"/>
</dbReference>
<gene>
    <name evidence="8" type="ORF">DXG03_000295</name>
</gene>
<dbReference type="InterPro" id="IPR036259">
    <property type="entry name" value="MFS_trans_sf"/>
</dbReference>
<sequence length="187" mass="19961">MTPPADSDPDPTTQIPWPTGRRQTVASVTDTSKAVTPAADDGVQRNAPESPTKADTEPGKRRLSTWDLITLSISMAGAQIAWTVELGYGTPFLLSLGLSAQVTSLVWLAGPISGLIAQPVIGALSDSSTSKYRRRYWIILSTVALVISTLTIAFCQELAATIVDLAGAGEGDWDDERKRQARALYTS</sequence>
<evidence type="ECO:0000256" key="3">
    <source>
        <dbReference type="ARBA" id="ARBA00022692"/>
    </source>
</evidence>
<protein>
    <submittedName>
        <fullName evidence="8">Uncharacterized protein</fullName>
    </submittedName>
</protein>
<evidence type="ECO:0000256" key="7">
    <source>
        <dbReference type="SAM" id="Phobius"/>
    </source>
</evidence>
<dbReference type="EMBL" id="JABCKV010000001">
    <property type="protein sequence ID" value="KAG5648946.1"/>
    <property type="molecule type" value="Genomic_DNA"/>
</dbReference>
<dbReference type="PANTHER" id="PTHR19432:SF35">
    <property type="entry name" value="SOLUTE CARRIER FAMILY 45 MEMBER 3 ISOFORM X1"/>
    <property type="match status" value="1"/>
</dbReference>
<dbReference type="Gene3D" id="1.20.1250.20">
    <property type="entry name" value="MFS general substrate transporter like domains"/>
    <property type="match status" value="1"/>
</dbReference>
<dbReference type="SUPFAM" id="SSF103473">
    <property type="entry name" value="MFS general substrate transporter"/>
    <property type="match status" value="1"/>
</dbReference>
<evidence type="ECO:0000313" key="8">
    <source>
        <dbReference type="EMBL" id="KAG5648946.1"/>
    </source>
</evidence>
<keyword evidence="4 7" id="KW-1133">Transmembrane helix</keyword>
<evidence type="ECO:0000256" key="2">
    <source>
        <dbReference type="ARBA" id="ARBA00022448"/>
    </source>
</evidence>
<dbReference type="OrthoDB" id="28755at2759"/>
<dbReference type="PANTHER" id="PTHR19432">
    <property type="entry name" value="SUGAR TRANSPORTER"/>
    <property type="match status" value="1"/>
</dbReference>
<evidence type="ECO:0000256" key="4">
    <source>
        <dbReference type="ARBA" id="ARBA00022989"/>
    </source>
</evidence>
<dbReference type="GO" id="GO:0008506">
    <property type="term" value="F:sucrose:proton symporter activity"/>
    <property type="evidence" value="ECO:0007669"/>
    <property type="project" value="TreeGrafter"/>
</dbReference>
<feature type="region of interest" description="Disordered" evidence="6">
    <location>
        <begin position="1"/>
        <end position="59"/>
    </location>
</feature>
<evidence type="ECO:0000256" key="5">
    <source>
        <dbReference type="ARBA" id="ARBA00023136"/>
    </source>
</evidence>
<reference evidence="8" key="2">
    <citation type="submission" date="2021-10" db="EMBL/GenBank/DDBJ databases">
        <title>Phylogenomics reveals ancestral predisposition of the termite-cultivated fungus Termitomyces towards a domesticated lifestyle.</title>
        <authorList>
            <person name="Auxier B."/>
            <person name="Grum-Grzhimaylo A."/>
            <person name="Cardenas M.E."/>
            <person name="Lodge J.D."/>
            <person name="Laessoe T."/>
            <person name="Pedersen O."/>
            <person name="Smith M.E."/>
            <person name="Kuyper T.W."/>
            <person name="Franco-Molano E.A."/>
            <person name="Baroni T.J."/>
            <person name="Aanen D.K."/>
        </authorList>
    </citation>
    <scope>NUCLEOTIDE SEQUENCE</scope>
    <source>
        <strain evidence="8">AP01</strain>
        <tissue evidence="8">Mycelium</tissue>
    </source>
</reference>
<accession>A0A9P7KIQ9</accession>
<dbReference type="Proteomes" id="UP000775547">
    <property type="component" value="Unassembled WGS sequence"/>
</dbReference>
<keyword evidence="3 7" id="KW-0812">Transmembrane</keyword>
<keyword evidence="2" id="KW-0813">Transport</keyword>
<keyword evidence="5 7" id="KW-0472">Membrane</keyword>
<feature type="transmembrane region" description="Helical" evidence="7">
    <location>
        <begin position="136"/>
        <end position="154"/>
    </location>
</feature>